<feature type="transmembrane region" description="Helical" evidence="5">
    <location>
        <begin position="194"/>
        <end position="224"/>
    </location>
</feature>
<keyword evidence="4 5" id="KW-0472">Membrane</keyword>
<dbReference type="OrthoDB" id="5484716at2"/>
<feature type="transmembrane region" description="Helical" evidence="5">
    <location>
        <begin position="34"/>
        <end position="51"/>
    </location>
</feature>
<feature type="transmembrane region" description="Helical" evidence="5">
    <location>
        <begin position="230"/>
        <end position="250"/>
    </location>
</feature>
<dbReference type="AlphaFoldDB" id="A0A1W1H879"/>
<dbReference type="PANTHER" id="PTHR37422:SF23">
    <property type="entry name" value="TEICHURONIC ACID BIOSYNTHESIS PROTEIN TUAE"/>
    <property type="match status" value="1"/>
</dbReference>
<reference evidence="7 8" key="1">
    <citation type="submission" date="2017-03" db="EMBL/GenBank/DDBJ databases">
        <authorList>
            <person name="Afonso C.L."/>
            <person name="Miller P.J."/>
            <person name="Scott M.A."/>
            <person name="Spackman E."/>
            <person name="Goraichik I."/>
            <person name="Dimitrov K.M."/>
            <person name="Suarez D.L."/>
            <person name="Swayne D.E."/>
        </authorList>
    </citation>
    <scope>NUCLEOTIDE SEQUENCE [LARGE SCALE GENOMIC DNA]</scope>
    <source>
        <strain evidence="7">PRJEB14757</strain>
    </source>
</reference>
<dbReference type="GO" id="GO:0016020">
    <property type="term" value="C:membrane"/>
    <property type="evidence" value="ECO:0007669"/>
    <property type="project" value="UniProtKB-SubCell"/>
</dbReference>
<feature type="transmembrane region" description="Helical" evidence="5">
    <location>
        <begin position="322"/>
        <end position="345"/>
    </location>
</feature>
<dbReference type="InterPro" id="IPR007016">
    <property type="entry name" value="O-antigen_ligase-rel_domated"/>
</dbReference>
<accession>A0A1W1H879</accession>
<evidence type="ECO:0000313" key="7">
    <source>
        <dbReference type="EMBL" id="SLM28690.1"/>
    </source>
</evidence>
<name>A0A1W1H879_9BACT</name>
<evidence type="ECO:0000259" key="6">
    <source>
        <dbReference type="Pfam" id="PF04932"/>
    </source>
</evidence>
<dbReference type="Pfam" id="PF04932">
    <property type="entry name" value="Wzy_C"/>
    <property type="match status" value="1"/>
</dbReference>
<proteinExistence type="predicted"/>
<feature type="transmembrane region" description="Helical" evidence="5">
    <location>
        <begin position="87"/>
        <end position="108"/>
    </location>
</feature>
<evidence type="ECO:0000256" key="5">
    <source>
        <dbReference type="SAM" id="Phobius"/>
    </source>
</evidence>
<feature type="transmembrane region" description="Helical" evidence="5">
    <location>
        <begin position="357"/>
        <end position="378"/>
    </location>
</feature>
<protein>
    <recommendedName>
        <fullName evidence="6">O-antigen ligase-related domain-containing protein</fullName>
    </recommendedName>
</protein>
<evidence type="ECO:0000256" key="4">
    <source>
        <dbReference type="ARBA" id="ARBA00023136"/>
    </source>
</evidence>
<feature type="transmembrane region" description="Helical" evidence="5">
    <location>
        <begin position="63"/>
        <end position="81"/>
    </location>
</feature>
<feature type="transmembrane region" description="Helical" evidence="5">
    <location>
        <begin position="120"/>
        <end position="142"/>
    </location>
</feature>
<dbReference type="EMBL" id="FWEV01000054">
    <property type="protein sequence ID" value="SLM28690.1"/>
    <property type="molecule type" value="Genomic_DNA"/>
</dbReference>
<comment type="subcellular location">
    <subcellularLocation>
        <location evidence="1">Membrane</location>
        <topology evidence="1">Multi-pass membrane protein</topology>
    </subcellularLocation>
</comment>
<keyword evidence="2 5" id="KW-0812">Transmembrane</keyword>
<evidence type="ECO:0000256" key="2">
    <source>
        <dbReference type="ARBA" id="ARBA00022692"/>
    </source>
</evidence>
<dbReference type="STRING" id="1246637.MTBBW1_1470003"/>
<keyword evidence="8" id="KW-1185">Reference proteome</keyword>
<evidence type="ECO:0000313" key="8">
    <source>
        <dbReference type="Proteomes" id="UP000191931"/>
    </source>
</evidence>
<feature type="transmembrane region" description="Helical" evidence="5">
    <location>
        <begin position="162"/>
        <end position="182"/>
    </location>
</feature>
<sequence length="414" mass="46562">MMLYLYILLVCYIPIVEIFLPKTNFGAGIPDIGPVRFTSYVLVMVFLLNIAATKKNIPLNNKWSVNLLWFSIIVLLSVAWSKESFNASTIAAIFDSVYVPFIVSLIALDLFKEKENVDSFVKNLCIAVFFLSLISLYMLLFASKSNVAEDEVFRSAGFGKLGNSNGLAIFLVMAIPCILYGIKQNIFQKKIVGWLILFSVYGGVICTVSRKGLVTMFLATSIYFFLTKQFGKILICFVFSLGAIILLYGYSTHNNSASRFEKDEIEHQLSGRSNMALAGVKMFISSPIIGKGYRGYHNNWKQYFPFSKVDKYSAHNIFVTALANYGVIGFVPFMAIFLYPVFVSLKVLRSRISFNNVLLNDMAIICISTVPCFMINGYFAGGLFYNPVIMILLYSIISFTISAYTKSRHERTTL</sequence>
<feature type="transmembrane region" description="Helical" evidence="5">
    <location>
        <begin position="384"/>
        <end position="404"/>
    </location>
</feature>
<evidence type="ECO:0000256" key="3">
    <source>
        <dbReference type="ARBA" id="ARBA00022989"/>
    </source>
</evidence>
<gene>
    <name evidence="7" type="ORF">MTBBW1_1470003</name>
</gene>
<dbReference type="Proteomes" id="UP000191931">
    <property type="component" value="Unassembled WGS sequence"/>
</dbReference>
<dbReference type="InterPro" id="IPR051533">
    <property type="entry name" value="WaaL-like"/>
</dbReference>
<keyword evidence="3 5" id="KW-1133">Transmembrane helix</keyword>
<dbReference type="PANTHER" id="PTHR37422">
    <property type="entry name" value="TEICHURONIC ACID BIOSYNTHESIS PROTEIN TUAE"/>
    <property type="match status" value="1"/>
</dbReference>
<feature type="domain" description="O-antigen ligase-related" evidence="6">
    <location>
        <begin position="199"/>
        <end position="333"/>
    </location>
</feature>
<organism evidence="7 8">
    <name type="scientific">Desulfamplus magnetovallimortis</name>
    <dbReference type="NCBI Taxonomy" id="1246637"/>
    <lineage>
        <taxon>Bacteria</taxon>
        <taxon>Pseudomonadati</taxon>
        <taxon>Thermodesulfobacteriota</taxon>
        <taxon>Desulfobacteria</taxon>
        <taxon>Desulfobacterales</taxon>
        <taxon>Desulfobacteraceae</taxon>
        <taxon>Desulfamplus</taxon>
    </lineage>
</organism>
<evidence type="ECO:0000256" key="1">
    <source>
        <dbReference type="ARBA" id="ARBA00004141"/>
    </source>
</evidence>